<proteinExistence type="predicted"/>
<gene>
    <name evidence="1" type="ordered locus">Shel_22150</name>
</gene>
<dbReference type="Proteomes" id="UP000002026">
    <property type="component" value="Chromosome"/>
</dbReference>
<dbReference type="AlphaFoldDB" id="C7N103"/>
<accession>C7N103</accession>
<protein>
    <submittedName>
        <fullName evidence="1">Uncharacterized protein</fullName>
    </submittedName>
</protein>
<dbReference type="HOGENOM" id="CLU_557672_0_0_11"/>
<name>C7N103_SLAHD</name>
<sequence length="489" mass="54265">MADCEYTELFNSCLLDINPLAPTVDPDEFRRIVDMLECDELTALYVLGTHVPPEHALILNRKLPPSILENSYLVKQVKKDLVTVTELANTFKVPVSEVSDFLRHAPLDSRGRSSWLDKRIAAWERLGRRLAMADVIDVVWGSGSDSDEVRAVKAHTQAMPDGEYAWLALGQTVRVEGWPVLECPVRGVIEAFDLEYGLARIASAQNEEAWPAGLPRLVKLQYLMPLENVRPKTEDTASDDFKPRKRMDVRDWKRYDKSNFKRLAEACNALEAQLYEAFVCTGLKSKAVGVEFDVECDVETAMYVAGTQQGAEDRHVVLVNRCAPPSDQPDAYVLDELRQDMVTVLDVANCFWQPVDLVRKQLAACDYDLASSEGQAHVAQWRISRQRMREHGLKGSDSLGVVRDDGMGPNEARAVVFCRKGSETESVLIVGRRARVGRGTFAGLEGDIVSLAPEDGLVGVSLAVDGGSGCPLSALVRFEDIDMLPESKK</sequence>
<dbReference type="EMBL" id="CP001684">
    <property type="protein sequence ID" value="ACV23225.1"/>
    <property type="molecule type" value="Genomic_DNA"/>
</dbReference>
<evidence type="ECO:0000313" key="2">
    <source>
        <dbReference type="Proteomes" id="UP000002026"/>
    </source>
</evidence>
<dbReference type="RefSeq" id="WP_012799325.1">
    <property type="nucleotide sequence ID" value="NC_013165.1"/>
</dbReference>
<organism evidence="1 2">
    <name type="scientific">Slackia heliotrinireducens (strain ATCC 29202 / DSM 20476 / NCTC 11029 / RHS 1)</name>
    <name type="common">Peptococcus heliotrinreducens</name>
    <dbReference type="NCBI Taxonomy" id="471855"/>
    <lineage>
        <taxon>Bacteria</taxon>
        <taxon>Bacillati</taxon>
        <taxon>Actinomycetota</taxon>
        <taxon>Coriobacteriia</taxon>
        <taxon>Eggerthellales</taxon>
        <taxon>Eggerthellaceae</taxon>
        <taxon>Slackia</taxon>
    </lineage>
</organism>
<keyword evidence="2" id="KW-1185">Reference proteome</keyword>
<reference evidence="1 2" key="1">
    <citation type="journal article" date="2009" name="Stand. Genomic Sci.">
        <title>Complete genome sequence of Slackia heliotrinireducens type strain (RHS 1).</title>
        <authorList>
            <person name="Pukall R."/>
            <person name="Lapidus A."/>
            <person name="Nolan M."/>
            <person name="Copeland A."/>
            <person name="Glavina Del Rio T."/>
            <person name="Lucas S."/>
            <person name="Chen F."/>
            <person name="Tice H."/>
            <person name="Cheng J.F."/>
            <person name="Chertkov O."/>
            <person name="Bruce D."/>
            <person name="Goodwin L."/>
            <person name="Kuske C."/>
            <person name="Brettin T."/>
            <person name="Detter J.C."/>
            <person name="Han C."/>
            <person name="Pitluck S."/>
            <person name="Pati A."/>
            <person name="Mavrommatis K."/>
            <person name="Ivanova N."/>
            <person name="Ovchinnikova G."/>
            <person name="Chen A."/>
            <person name="Palaniappan K."/>
            <person name="Schneider S."/>
            <person name="Rohde M."/>
            <person name="Chain P."/>
            <person name="D'haeseleer P."/>
            <person name="Goker M."/>
            <person name="Bristow J."/>
            <person name="Eisen J.A."/>
            <person name="Markowitz V."/>
            <person name="Kyrpides N.C."/>
            <person name="Klenk H.P."/>
            <person name="Hugenholtz P."/>
        </authorList>
    </citation>
    <scope>NUCLEOTIDE SEQUENCE [LARGE SCALE GENOMIC DNA]</scope>
    <source>
        <strain evidence="2">ATCC 29202 / DSM 20476 / NCTC 11029 / RHS 1</strain>
    </source>
</reference>
<dbReference type="KEGG" id="shi:Shel_22150"/>
<evidence type="ECO:0000313" key="1">
    <source>
        <dbReference type="EMBL" id="ACV23225.1"/>
    </source>
</evidence>